<evidence type="ECO:0000256" key="13">
    <source>
        <dbReference type="ARBA" id="ARBA00023180"/>
    </source>
</evidence>
<dbReference type="PROSITE" id="PS50011">
    <property type="entry name" value="PROTEIN_KINASE_DOM"/>
    <property type="match status" value="1"/>
</dbReference>
<evidence type="ECO:0000256" key="3">
    <source>
        <dbReference type="ARBA" id="ARBA00022614"/>
    </source>
</evidence>
<dbReference type="FunFam" id="1.10.510.10:FF:000400">
    <property type="entry name" value="MDIS1-interacting receptor like kinase 1"/>
    <property type="match status" value="1"/>
</dbReference>
<dbReference type="GO" id="GO:0016020">
    <property type="term" value="C:membrane"/>
    <property type="evidence" value="ECO:0007669"/>
    <property type="project" value="UniProtKB-SubCell"/>
</dbReference>
<keyword evidence="6" id="KW-0732">Signal</keyword>
<dbReference type="Gene3D" id="3.80.10.10">
    <property type="entry name" value="Ribonuclease Inhibitor"/>
    <property type="match status" value="1"/>
</dbReference>
<evidence type="ECO:0000256" key="15">
    <source>
        <dbReference type="SAM" id="Phobius"/>
    </source>
</evidence>
<keyword evidence="4" id="KW-0808">Transferase</keyword>
<dbReference type="InterPro" id="IPR011009">
    <property type="entry name" value="Kinase-like_dom_sf"/>
</dbReference>
<dbReference type="Pfam" id="PF00560">
    <property type="entry name" value="LRR_1"/>
    <property type="match status" value="1"/>
</dbReference>
<dbReference type="InterPro" id="IPR008271">
    <property type="entry name" value="Ser/Thr_kinase_AS"/>
</dbReference>
<evidence type="ECO:0000256" key="14">
    <source>
        <dbReference type="PROSITE-ProRule" id="PRU10141"/>
    </source>
</evidence>
<dbReference type="EMBL" id="JAHRHJ020000008">
    <property type="protein sequence ID" value="KAH9305955.1"/>
    <property type="molecule type" value="Genomic_DNA"/>
</dbReference>
<name>A0AA38FLC7_TAXCH</name>
<dbReference type="PANTHER" id="PTHR48056">
    <property type="entry name" value="LRR RECEPTOR-LIKE SERINE/THREONINE-PROTEIN KINASE-RELATED"/>
    <property type="match status" value="1"/>
</dbReference>
<feature type="transmembrane region" description="Helical" evidence="15">
    <location>
        <begin position="253"/>
        <end position="276"/>
    </location>
</feature>
<sequence length="631" mass="69458">MFNNGFSGLIPGSLVNCPFLCRVRIQNNQLSGALPAGFGLLPNLTRLELAKNSLNGSIPLDLSQASKLSFVDLSYNEFQGGLSPDLWKKMAVLQSFYASNNKLVGRIPSDFGDCPSLCVLDLSGNYLTGNIPTSIRMCKRLLRLDLKQNELSGLIPPDLASLPVLAMLDLSENSLTGTISPEFSNSTALEILNVSYNFLSGQLPREGIFKSLNPDAFVGNAGLCGGVLPNPCFLTDNINGRSPTVTKKRHGSLVLILGVMFSVSLAILLLGSHVFYRKFQNRVPCRNIKFKDSSYLSEEWPWRLTAFQRLSFTSADILACIKESNIIGVGGTGTVYKAEMPSGEIVAVKKLWRSHENAKDYQDPGFLAEADVLGRLRHRNIVKLLGYCHNNVNPMLIYEYMPNGSLAEALHGKEAPLTNMLADWVTRYNIAAGIAQGLCYLHHDCFPLVVHRDVKSNNILLDSNLNARVADFGVAKLIENNETMSTVAGSYGYIAPEYAYTLKVDEKSDIYSFGVVLMELLTGKRPIGPHEFGEGMNIVEWVRSKLAGKDGIEQALDPNVAGSSNSVKEEMILVLRIALLCTSRAPRDRPSMRDVVTMLGEAMPRRKSSANTKDTQHCHRHEYSLQIMKST</sequence>
<keyword evidence="11 15" id="KW-1133">Transmembrane helix</keyword>
<keyword evidence="10 14" id="KW-0067">ATP-binding</keyword>
<evidence type="ECO:0000259" key="16">
    <source>
        <dbReference type="PROSITE" id="PS50011"/>
    </source>
</evidence>
<evidence type="ECO:0000256" key="8">
    <source>
        <dbReference type="ARBA" id="ARBA00022741"/>
    </source>
</evidence>
<evidence type="ECO:0000313" key="18">
    <source>
        <dbReference type="Proteomes" id="UP000824469"/>
    </source>
</evidence>
<dbReference type="GO" id="GO:0033612">
    <property type="term" value="F:receptor serine/threonine kinase binding"/>
    <property type="evidence" value="ECO:0007669"/>
    <property type="project" value="TreeGrafter"/>
</dbReference>
<evidence type="ECO:0000256" key="11">
    <source>
        <dbReference type="ARBA" id="ARBA00022989"/>
    </source>
</evidence>
<dbReference type="InterPro" id="IPR050647">
    <property type="entry name" value="Plant_LRR-RLKs"/>
</dbReference>
<evidence type="ECO:0000256" key="5">
    <source>
        <dbReference type="ARBA" id="ARBA00022692"/>
    </source>
</evidence>
<keyword evidence="12 15" id="KW-0472">Membrane</keyword>
<evidence type="ECO:0000256" key="1">
    <source>
        <dbReference type="ARBA" id="ARBA00004167"/>
    </source>
</evidence>
<dbReference type="GO" id="GO:0005524">
    <property type="term" value="F:ATP binding"/>
    <property type="evidence" value="ECO:0007669"/>
    <property type="project" value="UniProtKB-UniRule"/>
</dbReference>
<keyword evidence="5 15" id="KW-0812">Transmembrane</keyword>
<dbReference type="AlphaFoldDB" id="A0AA38FLC7"/>
<protein>
    <recommendedName>
        <fullName evidence="16">Protein kinase domain-containing protein</fullName>
    </recommendedName>
</protein>
<dbReference type="PROSITE" id="PS00108">
    <property type="entry name" value="PROTEIN_KINASE_ST"/>
    <property type="match status" value="1"/>
</dbReference>
<evidence type="ECO:0000256" key="10">
    <source>
        <dbReference type="ARBA" id="ARBA00022840"/>
    </source>
</evidence>
<dbReference type="InterPro" id="IPR001611">
    <property type="entry name" value="Leu-rich_rpt"/>
</dbReference>
<comment type="caution">
    <text evidence="17">The sequence shown here is derived from an EMBL/GenBank/DDBJ whole genome shotgun (WGS) entry which is preliminary data.</text>
</comment>
<keyword evidence="7" id="KW-0677">Repeat</keyword>
<dbReference type="PROSITE" id="PS00107">
    <property type="entry name" value="PROTEIN_KINASE_ATP"/>
    <property type="match status" value="1"/>
</dbReference>
<comment type="similarity">
    <text evidence="2">Belongs to the RLP family.</text>
</comment>
<evidence type="ECO:0000256" key="6">
    <source>
        <dbReference type="ARBA" id="ARBA00022729"/>
    </source>
</evidence>
<keyword evidence="8 14" id="KW-0547">Nucleotide-binding</keyword>
<accession>A0AA38FLC7</accession>
<dbReference type="SUPFAM" id="SSF52058">
    <property type="entry name" value="L domain-like"/>
    <property type="match status" value="1"/>
</dbReference>
<feature type="binding site" evidence="14">
    <location>
        <position position="350"/>
    </location>
    <ligand>
        <name>ATP</name>
        <dbReference type="ChEBI" id="CHEBI:30616"/>
    </ligand>
</feature>
<evidence type="ECO:0000313" key="17">
    <source>
        <dbReference type="EMBL" id="KAH9305955.1"/>
    </source>
</evidence>
<dbReference type="GO" id="GO:0004672">
    <property type="term" value="F:protein kinase activity"/>
    <property type="evidence" value="ECO:0007669"/>
    <property type="project" value="InterPro"/>
</dbReference>
<evidence type="ECO:0000256" key="9">
    <source>
        <dbReference type="ARBA" id="ARBA00022777"/>
    </source>
</evidence>
<dbReference type="SUPFAM" id="SSF56112">
    <property type="entry name" value="Protein kinase-like (PK-like)"/>
    <property type="match status" value="1"/>
</dbReference>
<evidence type="ECO:0000256" key="4">
    <source>
        <dbReference type="ARBA" id="ARBA00022679"/>
    </source>
</evidence>
<feature type="domain" description="Protein kinase" evidence="16">
    <location>
        <begin position="321"/>
        <end position="603"/>
    </location>
</feature>
<keyword evidence="13" id="KW-0325">Glycoprotein</keyword>
<dbReference type="FunFam" id="3.80.10.10:FF:000111">
    <property type="entry name" value="LRR receptor-like serine/threonine-protein kinase ERECTA"/>
    <property type="match status" value="1"/>
</dbReference>
<dbReference type="OMA" id="LWRSHEN"/>
<keyword evidence="18" id="KW-1185">Reference proteome</keyword>
<dbReference type="SMART" id="SM00220">
    <property type="entry name" value="S_TKc"/>
    <property type="match status" value="1"/>
</dbReference>
<evidence type="ECO:0000256" key="2">
    <source>
        <dbReference type="ARBA" id="ARBA00009592"/>
    </source>
</evidence>
<dbReference type="FunFam" id="3.80.10.10:FF:000041">
    <property type="entry name" value="LRR receptor-like serine/threonine-protein kinase ERECTA"/>
    <property type="match status" value="1"/>
</dbReference>
<dbReference type="InterPro" id="IPR000719">
    <property type="entry name" value="Prot_kinase_dom"/>
</dbReference>
<dbReference type="Proteomes" id="UP000824469">
    <property type="component" value="Unassembled WGS sequence"/>
</dbReference>
<dbReference type="Gene3D" id="3.30.200.20">
    <property type="entry name" value="Phosphorylase Kinase, domain 1"/>
    <property type="match status" value="1"/>
</dbReference>
<gene>
    <name evidence="17" type="ORF">KI387_010359</name>
</gene>
<evidence type="ECO:0000256" key="7">
    <source>
        <dbReference type="ARBA" id="ARBA00022737"/>
    </source>
</evidence>
<evidence type="ECO:0000256" key="12">
    <source>
        <dbReference type="ARBA" id="ARBA00023136"/>
    </source>
</evidence>
<keyword evidence="3" id="KW-0433">Leucine-rich repeat</keyword>
<dbReference type="Pfam" id="PF00069">
    <property type="entry name" value="Pkinase"/>
    <property type="match status" value="1"/>
</dbReference>
<proteinExistence type="inferred from homology"/>
<dbReference type="Gene3D" id="1.10.510.10">
    <property type="entry name" value="Transferase(Phosphotransferase) domain 1"/>
    <property type="match status" value="1"/>
</dbReference>
<keyword evidence="9" id="KW-0418">Kinase</keyword>
<organism evidence="17 18">
    <name type="scientific">Taxus chinensis</name>
    <name type="common">Chinese yew</name>
    <name type="synonym">Taxus wallichiana var. chinensis</name>
    <dbReference type="NCBI Taxonomy" id="29808"/>
    <lineage>
        <taxon>Eukaryota</taxon>
        <taxon>Viridiplantae</taxon>
        <taxon>Streptophyta</taxon>
        <taxon>Embryophyta</taxon>
        <taxon>Tracheophyta</taxon>
        <taxon>Spermatophyta</taxon>
        <taxon>Pinopsida</taxon>
        <taxon>Pinidae</taxon>
        <taxon>Conifers II</taxon>
        <taxon>Cupressales</taxon>
        <taxon>Taxaceae</taxon>
        <taxon>Taxus</taxon>
    </lineage>
</organism>
<dbReference type="InterPro" id="IPR017441">
    <property type="entry name" value="Protein_kinase_ATP_BS"/>
</dbReference>
<dbReference type="PANTHER" id="PTHR48056:SF26">
    <property type="entry name" value="MDIS1-INTERACTING RECEPTOR LIKE KINASE 1"/>
    <property type="match status" value="1"/>
</dbReference>
<comment type="subcellular location">
    <subcellularLocation>
        <location evidence="1">Membrane</location>
        <topology evidence="1">Single-pass membrane protein</topology>
    </subcellularLocation>
</comment>
<dbReference type="FunFam" id="3.30.200.20:FF:000219">
    <property type="entry name" value="Leucine-rich repeat receptor-like serine/threonine-protein kinase"/>
    <property type="match status" value="1"/>
</dbReference>
<reference evidence="17 18" key="1">
    <citation type="journal article" date="2021" name="Nat. Plants">
        <title>The Taxus genome provides insights into paclitaxel biosynthesis.</title>
        <authorList>
            <person name="Xiong X."/>
            <person name="Gou J."/>
            <person name="Liao Q."/>
            <person name="Li Y."/>
            <person name="Zhou Q."/>
            <person name="Bi G."/>
            <person name="Li C."/>
            <person name="Du R."/>
            <person name="Wang X."/>
            <person name="Sun T."/>
            <person name="Guo L."/>
            <person name="Liang H."/>
            <person name="Lu P."/>
            <person name="Wu Y."/>
            <person name="Zhang Z."/>
            <person name="Ro D.K."/>
            <person name="Shang Y."/>
            <person name="Huang S."/>
            <person name="Yan J."/>
        </authorList>
    </citation>
    <scope>NUCLEOTIDE SEQUENCE [LARGE SCALE GENOMIC DNA]</scope>
    <source>
        <strain evidence="17">Ta-2019</strain>
    </source>
</reference>
<dbReference type="Pfam" id="PF13855">
    <property type="entry name" value="LRR_8"/>
    <property type="match status" value="1"/>
</dbReference>
<dbReference type="InterPro" id="IPR032675">
    <property type="entry name" value="LRR_dom_sf"/>
</dbReference>